<accession>A0A090MCJ9</accession>
<comment type="caution">
    <text evidence="3">The sequence shown here is derived from an EMBL/GenBank/DDBJ whole genome shotgun (WGS) entry which is preliminary data.</text>
</comment>
<organism evidence="3">
    <name type="scientific">Fusarium clavum</name>
    <dbReference type="NCBI Taxonomy" id="2594811"/>
    <lineage>
        <taxon>Eukaryota</taxon>
        <taxon>Fungi</taxon>
        <taxon>Dikarya</taxon>
        <taxon>Ascomycota</taxon>
        <taxon>Pezizomycotina</taxon>
        <taxon>Sordariomycetes</taxon>
        <taxon>Hypocreomycetidae</taxon>
        <taxon>Hypocreales</taxon>
        <taxon>Nectriaceae</taxon>
        <taxon>Fusarium</taxon>
        <taxon>Fusarium incarnatum-equiseti species complex</taxon>
    </lineage>
</organism>
<keyword evidence="2" id="KW-0732">Signal</keyword>
<dbReference type="EMBL" id="CBMI010002078">
    <property type="protein sequence ID" value="CEG04794.1"/>
    <property type="molecule type" value="Genomic_DNA"/>
</dbReference>
<feature type="region of interest" description="Disordered" evidence="1">
    <location>
        <begin position="165"/>
        <end position="191"/>
    </location>
</feature>
<feature type="signal peptide" evidence="2">
    <location>
        <begin position="1"/>
        <end position="20"/>
    </location>
</feature>
<evidence type="ECO:0000313" key="3">
    <source>
        <dbReference type="EMBL" id="CEG04794.1"/>
    </source>
</evidence>
<dbReference type="AlphaFoldDB" id="A0A090MCJ9"/>
<feature type="chain" id="PRO_5001860336" evidence="2">
    <location>
        <begin position="21"/>
        <end position="445"/>
    </location>
</feature>
<evidence type="ECO:0000256" key="2">
    <source>
        <dbReference type="SAM" id="SignalP"/>
    </source>
</evidence>
<reference evidence="3" key="1">
    <citation type="submission" date="2013-05" db="EMBL/GenBank/DDBJ databases">
        <title>Draft genome sequences of six wheat associated Fusarium spp. isolates.</title>
        <authorList>
            <person name="Moolhuijzen P.M."/>
            <person name="Manners J.M."/>
            <person name="Wilcox S."/>
            <person name="Bellgard M.I."/>
            <person name="Gardiner D.M."/>
        </authorList>
    </citation>
    <scope>NUCLEOTIDE SEQUENCE</scope>
    <source>
        <strain evidence="3">CS3069</strain>
    </source>
</reference>
<gene>
    <name evidence="3" type="ORF">BN850_0075850</name>
</gene>
<evidence type="ECO:0000256" key="1">
    <source>
        <dbReference type="SAM" id="MobiDB-lite"/>
    </source>
</evidence>
<name>A0A090MCJ9_9HYPO</name>
<proteinExistence type="predicted"/>
<sequence length="445" mass="46092">MGVFSLTFVLLASLVSTAVAQMPFHHSKQPVISVDLLPPLPTSAVPEPTTVLTVDCLFCSATDDEEVISFTETSPNHITVGGHRFSIITDEFSRESSTTYGAASQTIICAPPCQTLVTVPWRSGESKAAPVTPSPIKTTCITIYSTPIPSVETLTLSELSSSTSCTSTSTHMSPWTWERPDSPSTEVASSELGLPPWTSAATEEATSIFVSEVTDTVVYPSKTKLTFPWSFISIETSSTTETSTEASTETMTEVVPASEPCTTDITVTMTKTVVETWQSKTPQTVTLSSTISTTIETVIVEAYSTSTGEVAVGGTRTELTTIEAVSSGADCTETAGKCCGGCSATVESESATVETISSTFVSTLTTVEEYVSSAGGSVVPAASVTGESGNEDSSPTTSLTLVETTTLSGSETETDAATSVQTAGAAHVTAAMGIGAILGLMGLLA</sequence>
<protein>
    <submittedName>
        <fullName evidence="3">WGS project CBMI000000000 data, contig CS3069_c002080</fullName>
    </submittedName>
</protein>